<proteinExistence type="inferred from homology"/>
<dbReference type="AlphaFoldDB" id="A0A2H0BSA4"/>
<evidence type="ECO:0000313" key="8">
    <source>
        <dbReference type="EMBL" id="PIP60555.1"/>
    </source>
</evidence>
<dbReference type="NCBIfam" id="TIGR00067">
    <property type="entry name" value="glut_race"/>
    <property type="match status" value="1"/>
</dbReference>
<keyword evidence="3 7" id="KW-0133">Cell shape</keyword>
<dbReference type="EC" id="5.1.1.3" evidence="2 7"/>
<evidence type="ECO:0000256" key="5">
    <source>
        <dbReference type="ARBA" id="ARBA00023235"/>
    </source>
</evidence>
<feature type="active site" description="Proton donor/acceptor" evidence="7">
    <location>
        <position position="69"/>
    </location>
</feature>
<name>A0A2H0BSA4_9BACT</name>
<organism evidence="8 9">
    <name type="scientific">Candidatus Uhrbacteria bacterium CG22_combo_CG10-13_8_21_14_all_47_17</name>
    <dbReference type="NCBI Taxonomy" id="1975041"/>
    <lineage>
        <taxon>Bacteria</taxon>
        <taxon>Candidatus Uhriibacteriota</taxon>
    </lineage>
</organism>
<dbReference type="InterPro" id="IPR001920">
    <property type="entry name" value="Asp/Glu_race"/>
</dbReference>
<comment type="function">
    <text evidence="7">Provides the (R)-glutamate required for cell wall biosynthesis.</text>
</comment>
<dbReference type="Gene3D" id="3.40.50.1860">
    <property type="match status" value="2"/>
</dbReference>
<sequence length="260" mass="28669">MIGLFDSGVGGLTVLKKFIHRAPGASFVYLGDTARTPYGNKGANTIEKYAIENTRFLLERGATSIVIACNSVSAVALDALRKTYPEIPFFDVITPATELVAADTSIKKIGIIGTRATVGSGVYQDLIHQTRPDAQVVAAACPLLVPLAEEGWQGRPETQRIVRRYLKPMRDAQIDALILGCTHYPLLLKEIRSGVHKRVKIIDSPRAVYEKIAASHPELFSQKENPSQQFFFTDCSEHTARIAQTWIGRGIRCELAELEF</sequence>
<feature type="active site" description="Proton donor/acceptor" evidence="7">
    <location>
        <position position="181"/>
    </location>
</feature>
<keyword evidence="5 7" id="KW-0413">Isomerase</keyword>
<protein>
    <recommendedName>
        <fullName evidence="2 7">Glutamate racemase</fullName>
        <ecNumber evidence="2 7">5.1.1.3</ecNumber>
    </recommendedName>
</protein>
<dbReference type="GO" id="GO:0009252">
    <property type="term" value="P:peptidoglycan biosynthetic process"/>
    <property type="evidence" value="ECO:0007669"/>
    <property type="project" value="UniProtKB-UniRule"/>
</dbReference>
<evidence type="ECO:0000256" key="7">
    <source>
        <dbReference type="HAMAP-Rule" id="MF_00258"/>
    </source>
</evidence>
<feature type="binding site" evidence="7">
    <location>
        <begin position="6"/>
        <end position="7"/>
    </location>
    <ligand>
        <name>substrate</name>
    </ligand>
</feature>
<evidence type="ECO:0000256" key="2">
    <source>
        <dbReference type="ARBA" id="ARBA00013090"/>
    </source>
</evidence>
<gene>
    <name evidence="7 8" type="primary">murI</name>
    <name evidence="8" type="ORF">COX00_02380</name>
</gene>
<keyword evidence="4 7" id="KW-0573">Peptidoglycan synthesis</keyword>
<dbReference type="Proteomes" id="UP000231581">
    <property type="component" value="Unassembled WGS sequence"/>
</dbReference>
<comment type="caution">
    <text evidence="8">The sequence shown here is derived from an EMBL/GenBank/DDBJ whole genome shotgun (WGS) entry which is preliminary data.</text>
</comment>
<comment type="catalytic activity">
    <reaction evidence="1 7">
        <text>L-glutamate = D-glutamate</text>
        <dbReference type="Rhea" id="RHEA:12813"/>
        <dbReference type="ChEBI" id="CHEBI:29985"/>
        <dbReference type="ChEBI" id="CHEBI:29986"/>
        <dbReference type="EC" id="5.1.1.3"/>
    </reaction>
</comment>
<evidence type="ECO:0000256" key="4">
    <source>
        <dbReference type="ARBA" id="ARBA00022984"/>
    </source>
</evidence>
<dbReference type="PANTHER" id="PTHR21198">
    <property type="entry name" value="GLUTAMATE RACEMASE"/>
    <property type="match status" value="1"/>
</dbReference>
<comment type="similarity">
    <text evidence="7">Belongs to the aspartate/glutamate racemases family.</text>
</comment>
<dbReference type="InterPro" id="IPR015942">
    <property type="entry name" value="Asp/Glu/hydantoin_racemase"/>
</dbReference>
<feature type="binding site" evidence="7">
    <location>
        <begin position="182"/>
        <end position="183"/>
    </location>
    <ligand>
        <name>substrate</name>
    </ligand>
</feature>
<comment type="pathway">
    <text evidence="7">Cell wall biogenesis; peptidoglycan biosynthesis.</text>
</comment>
<feature type="binding site" evidence="7">
    <location>
        <begin position="38"/>
        <end position="39"/>
    </location>
    <ligand>
        <name>substrate</name>
    </ligand>
</feature>
<reference evidence="8 9" key="1">
    <citation type="submission" date="2017-09" db="EMBL/GenBank/DDBJ databases">
        <title>Depth-based differentiation of microbial function through sediment-hosted aquifers and enrichment of novel symbionts in the deep terrestrial subsurface.</title>
        <authorList>
            <person name="Probst A.J."/>
            <person name="Ladd B."/>
            <person name="Jarett J.K."/>
            <person name="Geller-Mcgrath D.E."/>
            <person name="Sieber C.M."/>
            <person name="Emerson J.B."/>
            <person name="Anantharaman K."/>
            <person name="Thomas B.C."/>
            <person name="Malmstrom R."/>
            <person name="Stieglmeier M."/>
            <person name="Klingl A."/>
            <person name="Woyke T."/>
            <person name="Ryan C.M."/>
            <person name="Banfield J.F."/>
        </authorList>
    </citation>
    <scope>NUCLEOTIDE SEQUENCE [LARGE SCALE GENOMIC DNA]</scope>
    <source>
        <strain evidence="8">CG22_combo_CG10-13_8_21_14_all_47_17</strain>
    </source>
</reference>
<evidence type="ECO:0000256" key="6">
    <source>
        <dbReference type="ARBA" id="ARBA00023316"/>
    </source>
</evidence>
<dbReference type="PROSITE" id="PS00924">
    <property type="entry name" value="ASP_GLU_RACEMASE_2"/>
    <property type="match status" value="1"/>
</dbReference>
<dbReference type="EMBL" id="PCSZ01000050">
    <property type="protein sequence ID" value="PIP60555.1"/>
    <property type="molecule type" value="Genomic_DNA"/>
</dbReference>
<dbReference type="HAMAP" id="MF_00258">
    <property type="entry name" value="Glu_racemase"/>
    <property type="match status" value="1"/>
</dbReference>
<dbReference type="PANTHER" id="PTHR21198:SF2">
    <property type="entry name" value="GLUTAMATE RACEMASE"/>
    <property type="match status" value="1"/>
</dbReference>
<dbReference type="InterPro" id="IPR033134">
    <property type="entry name" value="Asp/Glu_racemase_AS_2"/>
</dbReference>
<evidence type="ECO:0000313" key="9">
    <source>
        <dbReference type="Proteomes" id="UP000231581"/>
    </source>
</evidence>
<evidence type="ECO:0000256" key="3">
    <source>
        <dbReference type="ARBA" id="ARBA00022960"/>
    </source>
</evidence>
<dbReference type="GO" id="GO:0008881">
    <property type="term" value="F:glutamate racemase activity"/>
    <property type="evidence" value="ECO:0007669"/>
    <property type="project" value="UniProtKB-UniRule"/>
</dbReference>
<evidence type="ECO:0000256" key="1">
    <source>
        <dbReference type="ARBA" id="ARBA00001602"/>
    </source>
</evidence>
<dbReference type="GO" id="GO:0008360">
    <property type="term" value="P:regulation of cell shape"/>
    <property type="evidence" value="ECO:0007669"/>
    <property type="project" value="UniProtKB-KW"/>
</dbReference>
<keyword evidence="6 7" id="KW-0961">Cell wall biogenesis/degradation</keyword>
<feature type="binding site" evidence="7">
    <location>
        <begin position="70"/>
        <end position="71"/>
    </location>
    <ligand>
        <name>substrate</name>
    </ligand>
</feature>
<dbReference type="SUPFAM" id="SSF53681">
    <property type="entry name" value="Aspartate/glutamate racemase"/>
    <property type="match status" value="2"/>
</dbReference>
<dbReference type="GO" id="GO:0071555">
    <property type="term" value="P:cell wall organization"/>
    <property type="evidence" value="ECO:0007669"/>
    <property type="project" value="UniProtKB-KW"/>
</dbReference>
<dbReference type="FunFam" id="3.40.50.1860:FF:000001">
    <property type="entry name" value="Glutamate racemase"/>
    <property type="match status" value="1"/>
</dbReference>
<accession>A0A2H0BSA4</accession>
<dbReference type="InterPro" id="IPR004391">
    <property type="entry name" value="Glu_race"/>
</dbReference>
<dbReference type="Pfam" id="PF01177">
    <property type="entry name" value="Asp_Glu_race"/>
    <property type="match status" value="1"/>
</dbReference>
<dbReference type="UniPathway" id="UPA00219"/>